<organism evidence="1">
    <name type="scientific">Arundo donax</name>
    <name type="common">Giant reed</name>
    <name type="synonym">Donax arundinaceus</name>
    <dbReference type="NCBI Taxonomy" id="35708"/>
    <lineage>
        <taxon>Eukaryota</taxon>
        <taxon>Viridiplantae</taxon>
        <taxon>Streptophyta</taxon>
        <taxon>Embryophyta</taxon>
        <taxon>Tracheophyta</taxon>
        <taxon>Spermatophyta</taxon>
        <taxon>Magnoliopsida</taxon>
        <taxon>Liliopsida</taxon>
        <taxon>Poales</taxon>
        <taxon>Poaceae</taxon>
        <taxon>PACMAD clade</taxon>
        <taxon>Arundinoideae</taxon>
        <taxon>Arundineae</taxon>
        <taxon>Arundo</taxon>
    </lineage>
</organism>
<dbReference type="AlphaFoldDB" id="A0A0A9HK90"/>
<proteinExistence type="predicted"/>
<dbReference type="EMBL" id="GBRH01161647">
    <property type="protein sequence ID" value="JAE36249.1"/>
    <property type="molecule type" value="Transcribed_RNA"/>
</dbReference>
<name>A0A0A9HK90_ARUDO</name>
<reference evidence="1" key="2">
    <citation type="journal article" date="2015" name="Data Brief">
        <title>Shoot transcriptome of the giant reed, Arundo donax.</title>
        <authorList>
            <person name="Barrero R.A."/>
            <person name="Guerrero F.D."/>
            <person name="Moolhuijzen P."/>
            <person name="Goolsby J.A."/>
            <person name="Tidwell J."/>
            <person name="Bellgard S.E."/>
            <person name="Bellgard M.I."/>
        </authorList>
    </citation>
    <scope>NUCLEOTIDE SEQUENCE</scope>
    <source>
        <tissue evidence="1">Shoot tissue taken approximately 20 cm above the soil surface</tissue>
    </source>
</reference>
<sequence>MTTTGGKEHMHIYIKGNKGTHYIVFSCMTSQLRKGTFFPSVDCKNLNERHRKIRGQ</sequence>
<reference evidence="1" key="1">
    <citation type="submission" date="2014-09" db="EMBL/GenBank/DDBJ databases">
        <authorList>
            <person name="Magalhaes I.L.F."/>
            <person name="Oliveira U."/>
            <person name="Santos F.R."/>
            <person name="Vidigal T.H.D.A."/>
            <person name="Brescovit A.D."/>
            <person name="Santos A.J."/>
        </authorList>
    </citation>
    <scope>NUCLEOTIDE SEQUENCE</scope>
    <source>
        <tissue evidence="1">Shoot tissue taken approximately 20 cm above the soil surface</tissue>
    </source>
</reference>
<protein>
    <submittedName>
        <fullName evidence="1">Uncharacterized protein</fullName>
    </submittedName>
</protein>
<evidence type="ECO:0000313" key="1">
    <source>
        <dbReference type="EMBL" id="JAE36249.1"/>
    </source>
</evidence>
<accession>A0A0A9HK90</accession>